<feature type="transmembrane region" description="Helical" evidence="6">
    <location>
        <begin position="443"/>
        <end position="463"/>
    </location>
</feature>
<dbReference type="Gene3D" id="3.60.15.10">
    <property type="entry name" value="Ribonuclease Z/Hydroxyacylglutathione hydrolase-like"/>
    <property type="match status" value="1"/>
</dbReference>
<feature type="domain" description="Metallo-beta-lactamase" evidence="7">
    <location>
        <begin position="531"/>
        <end position="701"/>
    </location>
</feature>
<reference evidence="8 9" key="1">
    <citation type="journal article" date="2019" name="Front. Microbiol.">
        <title>Genomes of Neutrophilic Sulfur-Oxidizing Chemolithoautotrophs Representing 9 Proteobacterial Species From 8 Genera.</title>
        <authorList>
            <person name="Watanabe T."/>
            <person name="Kojima H."/>
            <person name="Umezawa K."/>
            <person name="Hori C."/>
            <person name="Takasuka T.E."/>
            <person name="Kato Y."/>
            <person name="Fukui M."/>
        </authorList>
    </citation>
    <scope>NUCLEOTIDE SEQUENCE [LARGE SCALE GENOMIC DNA]</scope>
    <source>
        <strain evidence="8 9">TTN</strain>
    </source>
</reference>
<feature type="transmembrane region" description="Helical" evidence="6">
    <location>
        <begin position="255"/>
        <end position="278"/>
    </location>
</feature>
<dbReference type="InterPro" id="IPR025405">
    <property type="entry name" value="DUF4131"/>
</dbReference>
<dbReference type="InterPro" id="IPR036866">
    <property type="entry name" value="RibonucZ/Hydroxyglut_hydro"/>
</dbReference>
<name>A0A401JZB9_9PROT</name>
<sequence>MRSGILAFVAGVWLLQQQALLPDLAWAWGLPLLATAYWLPRHQLLGAIRRGLLLGTLFGAGFLFAAAVAGQRMQDALPPAWEGVDIVLSGVVANLPVKTEHGQRFEFDVEQVITPGAQVPHHIQLNTYTTAFNGKPLPNAPRVLAGERWRFTVRLRRPHANANPHVFDLEAWFLERNLRAIGNVRDSADNRRLRVFVLRPGYAVEAVREAIALRIDRVLAGDSYAGVLKALVIGDQSAIPPVQWALYQRTGITHLISISGLHVTMLSGLAFALVYWLWRRSVRLTLRLPARRAAVLAGAFTALLYVLLAGFAVPAQRTLYMLLVVAVALWSGRVIAPTRVLLWALLVVVLLDPWAVLAAGFWLSFGAVAAMLFATTARVGKPHWLRAWLATQWAVTLALAPVLLLLFGQLSLVSPLANAFAIPLVSFGVTPLALAGSVPGMDWLLYAAHWLMAGCVWVLDWLARLPLALWQQPEPGAAAIMLALLGVLWLLLPRGFPARWVGALLILPALLTPAPHPAPGALLVTVLDVGQGLAVLVRTAHHALLFDTGPRYTAESDSGSRIIVPYLRGEGVTRLDGLIVSHDDNDHSGGALSVLREVPAGWLASSLPATHPALSAGVRSLRCVAGQHWQWDGVNFAVLHPTQASYDNASLKDNNRGCVLKVAAAGGSALLSADIEARDEAELLASVPEQLPATLLVAPHHGSRTSSTPDFVATVHPVITVFTVGYRNRFGHPRGDIVARYAGQGSRLLRSDSDGAVEVNFVPGQAPSVAAWRQTRQRYWQAGMR</sequence>
<keyword evidence="3 6" id="KW-0812">Transmembrane</keyword>
<dbReference type="InterPro" id="IPR052159">
    <property type="entry name" value="Competence_DNA_uptake"/>
</dbReference>
<protein>
    <submittedName>
        <fullName evidence="8">DNA internalization-related competence protein ComEC/Rec2</fullName>
    </submittedName>
</protein>
<dbReference type="SMART" id="SM00849">
    <property type="entry name" value="Lactamase_B"/>
    <property type="match status" value="1"/>
</dbReference>
<proteinExistence type="predicted"/>
<dbReference type="Pfam" id="PF13567">
    <property type="entry name" value="DUF4131"/>
    <property type="match status" value="1"/>
</dbReference>
<evidence type="ECO:0000313" key="9">
    <source>
        <dbReference type="Proteomes" id="UP000286806"/>
    </source>
</evidence>
<feature type="transmembrane region" description="Helical" evidence="6">
    <location>
        <begin position="416"/>
        <end position="436"/>
    </location>
</feature>
<accession>A0A401JZB9</accession>
<comment type="subcellular location">
    <subcellularLocation>
        <location evidence="1">Cell membrane</location>
        <topology evidence="1">Multi-pass membrane protein</topology>
    </subcellularLocation>
</comment>
<keyword evidence="9" id="KW-1185">Reference proteome</keyword>
<dbReference type="NCBIfam" id="TIGR00361">
    <property type="entry name" value="ComEC_Rec2"/>
    <property type="match status" value="1"/>
</dbReference>
<comment type="caution">
    <text evidence="8">The sequence shown here is derived from an EMBL/GenBank/DDBJ whole genome shotgun (WGS) entry which is preliminary data.</text>
</comment>
<dbReference type="RefSeq" id="WP_124705727.1">
    <property type="nucleotide sequence ID" value="NZ_BGOW01000030.1"/>
</dbReference>
<dbReference type="SUPFAM" id="SSF56281">
    <property type="entry name" value="Metallo-hydrolase/oxidoreductase"/>
    <property type="match status" value="1"/>
</dbReference>
<dbReference type="InterPro" id="IPR004477">
    <property type="entry name" value="ComEC_N"/>
</dbReference>
<organism evidence="8 9">
    <name type="scientific">Sulfuriferula multivorans</name>
    <dbReference type="NCBI Taxonomy" id="1559896"/>
    <lineage>
        <taxon>Bacteria</taxon>
        <taxon>Pseudomonadati</taxon>
        <taxon>Pseudomonadota</taxon>
        <taxon>Betaproteobacteria</taxon>
        <taxon>Nitrosomonadales</taxon>
        <taxon>Sulfuricellaceae</taxon>
        <taxon>Sulfuriferula</taxon>
    </lineage>
</organism>
<dbReference type="InterPro" id="IPR001279">
    <property type="entry name" value="Metallo-B-lactamas"/>
</dbReference>
<dbReference type="Pfam" id="PF00753">
    <property type="entry name" value="Lactamase_B"/>
    <property type="match status" value="1"/>
</dbReference>
<feature type="transmembrane region" description="Helical" evidence="6">
    <location>
        <begin position="51"/>
        <end position="69"/>
    </location>
</feature>
<evidence type="ECO:0000256" key="6">
    <source>
        <dbReference type="SAM" id="Phobius"/>
    </source>
</evidence>
<evidence type="ECO:0000256" key="2">
    <source>
        <dbReference type="ARBA" id="ARBA00022475"/>
    </source>
</evidence>
<dbReference type="PANTHER" id="PTHR30619">
    <property type="entry name" value="DNA INTERNALIZATION/COMPETENCE PROTEIN COMEC/REC2"/>
    <property type="match status" value="1"/>
</dbReference>
<dbReference type="PANTHER" id="PTHR30619:SF1">
    <property type="entry name" value="RECOMBINATION PROTEIN 2"/>
    <property type="match status" value="1"/>
</dbReference>
<dbReference type="CDD" id="cd07731">
    <property type="entry name" value="ComA-like_MBL-fold"/>
    <property type="match status" value="1"/>
</dbReference>
<evidence type="ECO:0000259" key="7">
    <source>
        <dbReference type="SMART" id="SM00849"/>
    </source>
</evidence>
<feature type="transmembrane region" description="Helical" evidence="6">
    <location>
        <begin position="319"/>
        <end position="336"/>
    </location>
</feature>
<dbReference type="NCBIfam" id="TIGR00360">
    <property type="entry name" value="ComEC_N-term"/>
    <property type="match status" value="1"/>
</dbReference>
<dbReference type="GO" id="GO:0005886">
    <property type="term" value="C:plasma membrane"/>
    <property type="evidence" value="ECO:0007669"/>
    <property type="project" value="UniProtKB-SubCell"/>
</dbReference>
<evidence type="ECO:0000256" key="3">
    <source>
        <dbReference type="ARBA" id="ARBA00022692"/>
    </source>
</evidence>
<evidence type="ECO:0000256" key="5">
    <source>
        <dbReference type="ARBA" id="ARBA00023136"/>
    </source>
</evidence>
<feature type="transmembrane region" description="Helical" evidence="6">
    <location>
        <begin position="387"/>
        <end position="410"/>
    </location>
</feature>
<evidence type="ECO:0000256" key="4">
    <source>
        <dbReference type="ARBA" id="ARBA00022989"/>
    </source>
</evidence>
<keyword evidence="5 6" id="KW-0472">Membrane</keyword>
<keyword evidence="4 6" id="KW-1133">Transmembrane helix</keyword>
<dbReference type="InterPro" id="IPR035681">
    <property type="entry name" value="ComA-like_MBL"/>
</dbReference>
<dbReference type="GO" id="GO:0030420">
    <property type="term" value="P:establishment of competence for transformation"/>
    <property type="evidence" value="ECO:0007669"/>
    <property type="project" value="InterPro"/>
</dbReference>
<gene>
    <name evidence="8" type="ORF">SFMTTN_2781</name>
</gene>
<feature type="transmembrane region" description="Helical" evidence="6">
    <location>
        <begin position="290"/>
        <end position="312"/>
    </location>
</feature>
<evidence type="ECO:0000313" key="8">
    <source>
        <dbReference type="EMBL" id="GCB01967.1"/>
    </source>
</evidence>
<dbReference type="Pfam" id="PF03772">
    <property type="entry name" value="Competence"/>
    <property type="match status" value="1"/>
</dbReference>
<dbReference type="OrthoDB" id="9761531at2"/>
<dbReference type="AlphaFoldDB" id="A0A401JZB9"/>
<keyword evidence="2" id="KW-1003">Cell membrane</keyword>
<dbReference type="InterPro" id="IPR004797">
    <property type="entry name" value="Competence_ComEC/Rec2"/>
</dbReference>
<feature type="transmembrane region" description="Helical" evidence="6">
    <location>
        <begin position="475"/>
        <end position="492"/>
    </location>
</feature>
<dbReference type="EMBL" id="BGOW01000030">
    <property type="protein sequence ID" value="GCB01967.1"/>
    <property type="molecule type" value="Genomic_DNA"/>
</dbReference>
<evidence type="ECO:0000256" key="1">
    <source>
        <dbReference type="ARBA" id="ARBA00004651"/>
    </source>
</evidence>
<feature type="transmembrane region" description="Helical" evidence="6">
    <location>
        <begin position="342"/>
        <end position="375"/>
    </location>
</feature>
<dbReference type="Proteomes" id="UP000286806">
    <property type="component" value="Unassembled WGS sequence"/>
</dbReference>